<dbReference type="EMBL" id="JAACXV010014539">
    <property type="protein sequence ID" value="KAF7266473.1"/>
    <property type="molecule type" value="Genomic_DNA"/>
</dbReference>
<dbReference type="AlphaFoldDB" id="A0A834M0P6"/>
<dbReference type="InterPro" id="IPR018114">
    <property type="entry name" value="TRYPSIN_HIS"/>
</dbReference>
<keyword evidence="2" id="KW-0645">Protease</keyword>
<dbReference type="SUPFAM" id="SSF50494">
    <property type="entry name" value="Trypsin-like serine proteases"/>
    <property type="match status" value="1"/>
</dbReference>
<feature type="domain" description="Peptidase S1" evidence="6">
    <location>
        <begin position="32"/>
        <end position="256"/>
    </location>
</feature>
<gene>
    <name evidence="7" type="ORF">GWI33_020209</name>
</gene>
<reference evidence="7" key="1">
    <citation type="submission" date="2020-08" db="EMBL/GenBank/DDBJ databases">
        <title>Genome sequencing and assembly of the red palm weevil Rhynchophorus ferrugineus.</title>
        <authorList>
            <person name="Dias G.B."/>
            <person name="Bergman C.M."/>
            <person name="Manee M."/>
        </authorList>
    </citation>
    <scope>NUCLEOTIDE SEQUENCE</scope>
    <source>
        <strain evidence="7">AA-2017</strain>
        <tissue evidence="7">Whole larva</tissue>
    </source>
</reference>
<dbReference type="PANTHER" id="PTHR24276">
    <property type="entry name" value="POLYSERASE-RELATED"/>
    <property type="match status" value="1"/>
</dbReference>
<evidence type="ECO:0000256" key="3">
    <source>
        <dbReference type="ARBA" id="ARBA00022801"/>
    </source>
</evidence>
<sequence length="257" mass="28149">MRLVVFNFIPKFDQQGKREYNREPEIAVPLRIVNGTDAQEGEFKYVVSLRLNLSHICGGTILNDRFVLTAAHCVCDGSKPNDPTSYSIQYGSVNISSDTQRSINVQSIKCESFNTLTFTYDVAVLELATAIPAGNNWEPVVLSQSFDSSDQHEGIVVGWGRLWLDGPIPTTLQKLTVRTLPSSFCGVLFDNDHHICLTASVGSVCNGDSGTSLVVDGVQVGISSFITSKCGSTSILTPNVYAKVPTYYNWIIENSRL</sequence>
<keyword evidence="5" id="KW-1015">Disulfide bond</keyword>
<name>A0A834M0P6_RHYFE</name>
<dbReference type="InterPro" id="IPR050430">
    <property type="entry name" value="Peptidase_S1"/>
</dbReference>
<keyword evidence="4" id="KW-0720">Serine protease</keyword>
<dbReference type="CDD" id="cd00190">
    <property type="entry name" value="Tryp_SPc"/>
    <property type="match status" value="1"/>
</dbReference>
<organism evidence="7 8">
    <name type="scientific">Rhynchophorus ferrugineus</name>
    <name type="common">Red palm weevil</name>
    <name type="synonym">Curculio ferrugineus</name>
    <dbReference type="NCBI Taxonomy" id="354439"/>
    <lineage>
        <taxon>Eukaryota</taxon>
        <taxon>Metazoa</taxon>
        <taxon>Ecdysozoa</taxon>
        <taxon>Arthropoda</taxon>
        <taxon>Hexapoda</taxon>
        <taxon>Insecta</taxon>
        <taxon>Pterygota</taxon>
        <taxon>Neoptera</taxon>
        <taxon>Endopterygota</taxon>
        <taxon>Coleoptera</taxon>
        <taxon>Polyphaga</taxon>
        <taxon>Cucujiformia</taxon>
        <taxon>Curculionidae</taxon>
        <taxon>Dryophthorinae</taxon>
        <taxon>Rhynchophorus</taxon>
    </lineage>
</organism>
<dbReference type="OrthoDB" id="8440449at2759"/>
<proteinExistence type="inferred from homology"/>
<keyword evidence="3" id="KW-0378">Hydrolase</keyword>
<dbReference type="PROSITE" id="PS00134">
    <property type="entry name" value="TRYPSIN_HIS"/>
    <property type="match status" value="1"/>
</dbReference>
<evidence type="ECO:0000313" key="8">
    <source>
        <dbReference type="Proteomes" id="UP000625711"/>
    </source>
</evidence>
<keyword evidence="8" id="KW-1185">Reference proteome</keyword>
<dbReference type="Pfam" id="PF00089">
    <property type="entry name" value="Trypsin"/>
    <property type="match status" value="1"/>
</dbReference>
<comment type="similarity">
    <text evidence="1">Belongs to the peptidase S1 family.</text>
</comment>
<dbReference type="SMART" id="SM00020">
    <property type="entry name" value="Tryp_SPc"/>
    <property type="match status" value="1"/>
</dbReference>
<evidence type="ECO:0000313" key="7">
    <source>
        <dbReference type="EMBL" id="KAF7266473.1"/>
    </source>
</evidence>
<dbReference type="InterPro" id="IPR001254">
    <property type="entry name" value="Trypsin_dom"/>
</dbReference>
<protein>
    <recommendedName>
        <fullName evidence="6">Peptidase S1 domain-containing protein</fullName>
    </recommendedName>
</protein>
<evidence type="ECO:0000256" key="1">
    <source>
        <dbReference type="ARBA" id="ARBA00007664"/>
    </source>
</evidence>
<dbReference type="Gene3D" id="2.40.10.10">
    <property type="entry name" value="Trypsin-like serine proteases"/>
    <property type="match status" value="1"/>
</dbReference>
<dbReference type="GO" id="GO:0006508">
    <property type="term" value="P:proteolysis"/>
    <property type="evidence" value="ECO:0007669"/>
    <property type="project" value="UniProtKB-KW"/>
</dbReference>
<dbReference type="InterPro" id="IPR001314">
    <property type="entry name" value="Peptidase_S1A"/>
</dbReference>
<evidence type="ECO:0000256" key="4">
    <source>
        <dbReference type="ARBA" id="ARBA00022825"/>
    </source>
</evidence>
<dbReference type="PROSITE" id="PS50240">
    <property type="entry name" value="TRYPSIN_DOM"/>
    <property type="match status" value="1"/>
</dbReference>
<evidence type="ECO:0000259" key="6">
    <source>
        <dbReference type="PROSITE" id="PS50240"/>
    </source>
</evidence>
<dbReference type="FunFam" id="2.40.10.10:FF:000068">
    <property type="entry name" value="transmembrane protease serine 2"/>
    <property type="match status" value="1"/>
</dbReference>
<dbReference type="PRINTS" id="PR00722">
    <property type="entry name" value="CHYMOTRYPSIN"/>
</dbReference>
<comment type="caution">
    <text evidence="7">The sequence shown here is derived from an EMBL/GenBank/DDBJ whole genome shotgun (WGS) entry which is preliminary data.</text>
</comment>
<dbReference type="InterPro" id="IPR009003">
    <property type="entry name" value="Peptidase_S1_PA"/>
</dbReference>
<dbReference type="InterPro" id="IPR043504">
    <property type="entry name" value="Peptidase_S1_PA_chymotrypsin"/>
</dbReference>
<dbReference type="GO" id="GO:0004252">
    <property type="term" value="F:serine-type endopeptidase activity"/>
    <property type="evidence" value="ECO:0007669"/>
    <property type="project" value="InterPro"/>
</dbReference>
<dbReference type="PANTHER" id="PTHR24276:SF98">
    <property type="entry name" value="FI18310P1-RELATED"/>
    <property type="match status" value="1"/>
</dbReference>
<evidence type="ECO:0000256" key="2">
    <source>
        <dbReference type="ARBA" id="ARBA00022670"/>
    </source>
</evidence>
<evidence type="ECO:0000256" key="5">
    <source>
        <dbReference type="ARBA" id="ARBA00023157"/>
    </source>
</evidence>
<accession>A0A834M0P6</accession>
<dbReference type="Proteomes" id="UP000625711">
    <property type="component" value="Unassembled WGS sequence"/>
</dbReference>